<dbReference type="Proteomes" id="UP001497522">
    <property type="component" value="Chromosome 2"/>
</dbReference>
<evidence type="ECO:0000313" key="4">
    <source>
        <dbReference type="Proteomes" id="UP001497522"/>
    </source>
</evidence>
<dbReference type="PANTHER" id="PTHR46992">
    <property type="entry name" value="GYF DOMAIN-CONTAINING PROTEIN"/>
    <property type="match status" value="1"/>
</dbReference>
<feature type="compositionally biased region" description="Basic and acidic residues" evidence="1">
    <location>
        <begin position="203"/>
        <end position="227"/>
    </location>
</feature>
<feature type="compositionally biased region" description="Basic and acidic residues" evidence="1">
    <location>
        <begin position="1593"/>
        <end position="1602"/>
    </location>
</feature>
<dbReference type="EMBL" id="OZ023703">
    <property type="protein sequence ID" value="CAK9871556.1"/>
    <property type="molecule type" value="Genomic_DNA"/>
</dbReference>
<feature type="region of interest" description="Disordered" evidence="1">
    <location>
        <begin position="1"/>
        <end position="30"/>
    </location>
</feature>
<dbReference type="InterPro" id="IPR003169">
    <property type="entry name" value="GYF"/>
</dbReference>
<feature type="compositionally biased region" description="Basic and acidic residues" evidence="1">
    <location>
        <begin position="243"/>
        <end position="267"/>
    </location>
</feature>
<gene>
    <name evidence="3" type="ORF">CSSPJE1EN2_LOCUS14224</name>
</gene>
<dbReference type="CDD" id="cd00072">
    <property type="entry name" value="GYF"/>
    <property type="match status" value="1"/>
</dbReference>
<feature type="compositionally biased region" description="Polar residues" evidence="1">
    <location>
        <begin position="177"/>
        <end position="186"/>
    </location>
</feature>
<feature type="region of interest" description="Disordered" evidence="1">
    <location>
        <begin position="1999"/>
        <end position="2043"/>
    </location>
</feature>
<dbReference type="PANTHER" id="PTHR46992:SF1">
    <property type="entry name" value="GYF DOMAIN-CONTAINING PROTEIN"/>
    <property type="match status" value="1"/>
</dbReference>
<feature type="compositionally biased region" description="Basic and acidic residues" evidence="1">
    <location>
        <begin position="1700"/>
        <end position="1717"/>
    </location>
</feature>
<feature type="region of interest" description="Disordered" evidence="1">
    <location>
        <begin position="1352"/>
        <end position="1372"/>
    </location>
</feature>
<feature type="compositionally biased region" description="Basic and acidic residues" evidence="1">
    <location>
        <begin position="465"/>
        <end position="476"/>
    </location>
</feature>
<feature type="compositionally biased region" description="Polar residues" evidence="1">
    <location>
        <begin position="1308"/>
        <end position="1317"/>
    </location>
</feature>
<proteinExistence type="predicted"/>
<feature type="compositionally biased region" description="Polar residues" evidence="1">
    <location>
        <begin position="1151"/>
        <end position="1160"/>
    </location>
</feature>
<feature type="compositionally biased region" description="Low complexity" evidence="1">
    <location>
        <begin position="1763"/>
        <end position="1774"/>
    </location>
</feature>
<reference evidence="3 4" key="1">
    <citation type="submission" date="2024-03" db="EMBL/GenBank/DDBJ databases">
        <authorList>
            <consortium name="ELIXIR-Norway"/>
            <consortium name="Elixir Norway"/>
        </authorList>
    </citation>
    <scope>NUCLEOTIDE SEQUENCE [LARGE SCALE GENOMIC DNA]</scope>
</reference>
<dbReference type="Pfam" id="PF02213">
    <property type="entry name" value="GYF"/>
    <property type="match status" value="1"/>
</dbReference>
<evidence type="ECO:0000313" key="3">
    <source>
        <dbReference type="EMBL" id="CAK9871556.1"/>
    </source>
</evidence>
<dbReference type="SMART" id="SM00444">
    <property type="entry name" value="GYF"/>
    <property type="match status" value="1"/>
</dbReference>
<dbReference type="PROSITE" id="PS50829">
    <property type="entry name" value="GYF"/>
    <property type="match status" value="1"/>
</dbReference>
<keyword evidence="4" id="KW-1185">Reference proteome</keyword>
<feature type="region of interest" description="Disordered" evidence="1">
    <location>
        <begin position="111"/>
        <end position="300"/>
    </location>
</feature>
<feature type="region of interest" description="Disordered" evidence="1">
    <location>
        <begin position="1307"/>
        <end position="1332"/>
    </location>
</feature>
<dbReference type="InterPro" id="IPR035445">
    <property type="entry name" value="GYF-like_dom_sf"/>
</dbReference>
<feature type="compositionally biased region" description="Polar residues" evidence="1">
    <location>
        <begin position="131"/>
        <end position="156"/>
    </location>
</feature>
<feature type="region of interest" description="Disordered" evidence="1">
    <location>
        <begin position="803"/>
        <end position="822"/>
    </location>
</feature>
<feature type="region of interest" description="Disordered" evidence="1">
    <location>
        <begin position="1141"/>
        <end position="1160"/>
    </location>
</feature>
<feature type="compositionally biased region" description="Basic and acidic residues" evidence="1">
    <location>
        <begin position="187"/>
        <end position="196"/>
    </location>
</feature>
<feature type="region of interest" description="Disordered" evidence="1">
    <location>
        <begin position="45"/>
        <end position="81"/>
    </location>
</feature>
<evidence type="ECO:0000256" key="1">
    <source>
        <dbReference type="SAM" id="MobiDB-lite"/>
    </source>
</evidence>
<feature type="region of interest" description="Disordered" evidence="1">
    <location>
        <begin position="1698"/>
        <end position="1791"/>
    </location>
</feature>
<feature type="compositionally biased region" description="Low complexity" evidence="1">
    <location>
        <begin position="1613"/>
        <end position="1639"/>
    </location>
</feature>
<sequence>MDNAEPTRENAGSMSLDPAEPWKLRGLANPDNSVPLSPQWLFTKPAESKPSVVSRQTMPAAGDGLSKQQRWRSVADGGAQDVKRNKDWWRTTKPTEGDANRYRHKRWQEEERENMMLLPPRNDHWTGGGRQTTSNQATSQLQEDQQGGNEQWSDINKNVLAPGREPGEPLLRPLASDQGTNSSNREATFDNRRDSKWSSSWGPDERDKEFRWSRESKLVSDAPDKEVVNSGGYQPRRPTSPRITKEFDRERERDRQQNFGGRGDHAWRPQSIASRGRGDAPVVGSTPPRSAPGFNNLRSRGDDSGLGFAVNHGRANSTGSGMVLHGSAAASSIGAPPLIDNLDPDEGQVGRNSSVFRYSRMKVLEVYRKLGSLPSVGSCPNGLSMVQQLMQDDALEPLAFSIPEVEEEALLEGIQNGDIVNSGAMHSVGPKEANPNRDLCKNLNQRNHQGCGSHGQLGEEWSGDSGREDRTRRREGSGQSDGIWCKPKGDNEAVTNPKETKRWRNEQSIERDDRSSWRRKELQNGEQVLLPERGGWMQNDKVNSRHLEERNVTERHNLSHSLTGVETGNLNKSLSLSTQSKADITTSVAAVGSEARKPSCQLPESNGATKVVAPPQRAPEDLSIFYKDPQGDIQGPFMGVDIIDWFDAGFFSTDLLVRLADSLEGTPFAPLGHLMPHLKPKPRPPPGFVSSKKSEEIYKAALTNGDGVGLSHYGQQTAFEQKQRSGGVKEKDLEVNLLPRLETLRLVDATESTFGGDSKVFSKQTPGTGREEMPAENLFGLSEGASTAKTNDLIDQDFRMQRQMSSEMDVSDPANQSLSKLSPQSLQYQECEEQKASLVGTTEALGPTMVHGLHSAAQSSSWQSRSGLLPAMQTGLPVQGVFSKIDQPLPGDLACKVSLNATHSRLEPPTHGGVVRPNHLQQQLELLELQHLLQLRDLHPSQPGLPLQHQSEYLKLPFASPLQQQHGSSIARPDREQLLHPGLFNLHHHPVLQPPPPTSGTVFGELLQMQQHQRQQVLPQVLTGEPVRYRPILTPSQSLHVHHHPSDSGPRGDGLFDQPLVVQQQAEALRMGSPGQTQSPQDVCSLEQLFQAQGSHPGLAAFNHILRQEQQQEPLGLPWQSTSTDEMRIPGVWEVNESDQFVPRKAPSADAASNSTQQQQLRLPEQGLHHQLNFYQSPEQLQSIPSGVFQLDVQNELQGGEVDNLVNMVNPSILQLEQNISVISLSSTESGTMVPAKLVTGIQEHHAQAERHNNIAAFTEEQVHEEAVQMYQEQNALEQEASLSSILKSPVSLPPEVLGSSLVKDNDIQSSQSQTGGNKPLLPLTGRQGSQDHRPFEKMKEYVHDLSHNSWGREAHNQVGPDEQPQERADGRSKGCLHLEETPVKCTSISLEMSAAAVTPPQPLKSQSPSEQSSDFMLYKQPGSIASSPVWTPALPPECKSLMEIQQEQAQRQRVEEQGVAEVVAGTMPSEDSAVSSGTLGPWVASVCPPQVKSLKEIQEEEAYRASSVGTSLGHMMSYPATMFASEAENKPQIHTIPDSHMGEEGRLLHNPTEDLCGNGASENLLDSTSNLSSQALEAVAIQTSVQKTTDLDNKDFIEPKESRRKKKRASKSKGTTAASKSSTPEPAPSPEHASSKKSSVLHIGPQSSASLDAPNESERAPPPGPLLADFLNLRDEPVSSVPVLAWSMDPSCQGKAAKSLKEIQEAESRNCEEQERQAQTMHSLAGQQQQLPTPPKSSTIVTRTSSSAGAWSRPSGPPSLSPSPLVSLQSLGSKTPANAANKSSSNVGASEDDAELFWNYGESLKTKSGSIKHSPMTSEVPSVNLMKGSIIKGAQPKVLSSPVPIAQQAAAHNVTHRVSPSEFPSLHASTTAITVKANTTKSIQHQDTRCVEDSSTSPGFQWSTATSLEAKALQQWCQSQIKKLSGVDDTAIIDYCISLPSSGEAGMYLSQYLLTLPGISKVQVELFKTEFIHQKEKLVTVASGNPCSSSDDRDAIFSSNGKMGRSKGSSDFNPEKMDESLGGSDSNNFLKGGKKKGKKGKKVVDPSLLGFSITSNRIMMGEIQHIDD</sequence>
<dbReference type="SUPFAM" id="SSF55277">
    <property type="entry name" value="GYF domain"/>
    <property type="match status" value="1"/>
</dbReference>
<evidence type="ECO:0000259" key="2">
    <source>
        <dbReference type="PROSITE" id="PS50829"/>
    </source>
</evidence>
<feature type="compositionally biased region" description="Basic and acidic residues" evidence="1">
    <location>
        <begin position="498"/>
        <end position="520"/>
    </location>
</feature>
<feature type="region of interest" description="Disordered" evidence="1">
    <location>
        <begin position="1593"/>
        <end position="1671"/>
    </location>
</feature>
<organism evidence="3 4">
    <name type="scientific">Sphagnum jensenii</name>
    <dbReference type="NCBI Taxonomy" id="128206"/>
    <lineage>
        <taxon>Eukaryota</taxon>
        <taxon>Viridiplantae</taxon>
        <taxon>Streptophyta</taxon>
        <taxon>Embryophyta</taxon>
        <taxon>Bryophyta</taxon>
        <taxon>Sphagnophytina</taxon>
        <taxon>Sphagnopsida</taxon>
        <taxon>Sphagnales</taxon>
        <taxon>Sphagnaceae</taxon>
        <taxon>Sphagnum</taxon>
    </lineage>
</organism>
<feature type="region of interest" description="Disordered" evidence="1">
    <location>
        <begin position="431"/>
        <end position="520"/>
    </location>
</feature>
<feature type="compositionally biased region" description="Basic residues" evidence="1">
    <location>
        <begin position="1603"/>
        <end position="1612"/>
    </location>
</feature>
<feature type="compositionally biased region" description="Basic residues" evidence="1">
    <location>
        <begin position="2033"/>
        <end position="2042"/>
    </location>
</feature>
<feature type="compositionally biased region" description="Polar residues" evidence="1">
    <location>
        <begin position="1999"/>
        <end position="2013"/>
    </location>
</feature>
<feature type="compositionally biased region" description="Polar residues" evidence="1">
    <location>
        <begin position="1776"/>
        <end position="1789"/>
    </location>
</feature>
<dbReference type="Gene3D" id="3.30.1490.40">
    <property type="match status" value="1"/>
</dbReference>
<feature type="compositionally biased region" description="Polar residues" evidence="1">
    <location>
        <begin position="1718"/>
        <end position="1750"/>
    </location>
</feature>
<feature type="region of interest" description="Disordered" evidence="1">
    <location>
        <begin position="595"/>
        <end position="614"/>
    </location>
</feature>
<feature type="domain" description="GYF" evidence="2">
    <location>
        <begin position="621"/>
        <end position="672"/>
    </location>
</feature>
<name>A0ABP1B929_9BRYO</name>
<accession>A0ABP1B929</accession>
<protein>
    <recommendedName>
        <fullName evidence="2">GYF domain-containing protein</fullName>
    </recommendedName>
</protein>